<keyword evidence="7" id="KW-1185">Reference proteome</keyword>
<feature type="binding site" evidence="5">
    <location>
        <position position="91"/>
    </location>
    <ligand>
        <name>Mg(2+)</name>
        <dbReference type="ChEBI" id="CHEBI:18420"/>
        <label>1</label>
    </ligand>
</feature>
<accession>A0ABS4JRE6</accession>
<evidence type="ECO:0000256" key="5">
    <source>
        <dbReference type="HAMAP-Rule" id="MF_00209"/>
    </source>
</evidence>
<comment type="similarity">
    <text evidence="5">Belongs to the PPase family.</text>
</comment>
<feature type="binding site" evidence="5">
    <location>
        <position position="44"/>
    </location>
    <ligand>
        <name>substrate</name>
    </ligand>
</feature>
<dbReference type="EMBL" id="JAGGLG010000010">
    <property type="protein sequence ID" value="MBP2018104.1"/>
    <property type="molecule type" value="Genomic_DNA"/>
</dbReference>
<protein>
    <recommendedName>
        <fullName evidence="5">Inorganic pyrophosphatase</fullName>
        <ecNumber evidence="5">3.6.1.1</ecNumber>
    </recommendedName>
    <alternativeName>
        <fullName evidence="5">Pyrophosphate phospho-hydrolase</fullName>
        <shortName evidence="5">PPase</shortName>
    </alternativeName>
</protein>
<feature type="binding site" evidence="5">
    <location>
        <position position="54"/>
    </location>
    <ligand>
        <name>Mg(2+)</name>
        <dbReference type="ChEBI" id="CHEBI:18420"/>
        <label>1</label>
    </ligand>
</feature>
<evidence type="ECO:0000313" key="7">
    <source>
        <dbReference type="Proteomes" id="UP001519289"/>
    </source>
</evidence>
<comment type="caution">
    <text evidence="6">The sequence shown here is derived from an EMBL/GenBank/DDBJ whole genome shotgun (WGS) entry which is preliminary data.</text>
</comment>
<dbReference type="HAMAP" id="MF_00209">
    <property type="entry name" value="Inorganic_PPase"/>
    <property type="match status" value="1"/>
</dbReference>
<dbReference type="PANTHER" id="PTHR10286">
    <property type="entry name" value="INORGANIC PYROPHOSPHATASE"/>
    <property type="match status" value="1"/>
</dbReference>
<dbReference type="SUPFAM" id="SSF50324">
    <property type="entry name" value="Inorganic pyrophosphatase"/>
    <property type="match status" value="1"/>
</dbReference>
<comment type="catalytic activity">
    <reaction evidence="5">
        <text>diphosphate + H2O = 2 phosphate + H(+)</text>
        <dbReference type="Rhea" id="RHEA:24576"/>
        <dbReference type="ChEBI" id="CHEBI:15377"/>
        <dbReference type="ChEBI" id="CHEBI:15378"/>
        <dbReference type="ChEBI" id="CHEBI:33019"/>
        <dbReference type="ChEBI" id="CHEBI:43474"/>
        <dbReference type="EC" id="3.6.1.1"/>
    </reaction>
</comment>
<keyword evidence="3 5" id="KW-0378">Hydrolase</keyword>
<dbReference type="Proteomes" id="UP001519289">
    <property type="component" value="Unassembled WGS sequence"/>
</dbReference>
<feature type="binding site" evidence="5">
    <location>
        <position position="128"/>
    </location>
    <ligand>
        <name>substrate</name>
    </ligand>
</feature>
<feature type="binding site" evidence="5">
    <location>
        <position position="59"/>
    </location>
    <ligand>
        <name>Mg(2+)</name>
        <dbReference type="ChEBI" id="CHEBI:18420"/>
        <label>1</label>
    </ligand>
</feature>
<evidence type="ECO:0000256" key="1">
    <source>
        <dbReference type="ARBA" id="ARBA00001946"/>
    </source>
</evidence>
<evidence type="ECO:0000256" key="4">
    <source>
        <dbReference type="ARBA" id="ARBA00022842"/>
    </source>
</evidence>
<comment type="cofactor">
    <cofactor evidence="1 5">
        <name>Mg(2+)</name>
        <dbReference type="ChEBI" id="CHEBI:18420"/>
    </cofactor>
</comment>
<dbReference type="CDD" id="cd00412">
    <property type="entry name" value="pyrophosphatase"/>
    <property type="match status" value="1"/>
</dbReference>
<feature type="binding site" evidence="5">
    <location>
        <position position="32"/>
    </location>
    <ligand>
        <name>substrate</name>
    </ligand>
</feature>
<comment type="subunit">
    <text evidence="5">Homohexamer.</text>
</comment>
<evidence type="ECO:0000256" key="2">
    <source>
        <dbReference type="ARBA" id="ARBA00022723"/>
    </source>
</evidence>
<feature type="binding site" evidence="5">
    <location>
        <position position="59"/>
    </location>
    <ligand>
        <name>Mg(2+)</name>
        <dbReference type="ChEBI" id="CHEBI:18420"/>
        <label>2</label>
    </ligand>
</feature>
<comment type="function">
    <text evidence="5">Catalyzes the hydrolysis of inorganic pyrophosphate (PPi) forming two phosphate ions.</text>
</comment>
<gene>
    <name evidence="5" type="primary">ppa</name>
    <name evidence="6" type="ORF">J2Z79_001503</name>
</gene>
<organism evidence="6 7">
    <name type="scientific">Symbiobacterium terraclitae</name>
    <dbReference type="NCBI Taxonomy" id="557451"/>
    <lineage>
        <taxon>Bacteria</taxon>
        <taxon>Bacillati</taxon>
        <taxon>Bacillota</taxon>
        <taxon>Clostridia</taxon>
        <taxon>Eubacteriales</taxon>
        <taxon>Symbiobacteriaceae</taxon>
        <taxon>Symbiobacterium</taxon>
    </lineage>
</organism>
<dbReference type="InterPro" id="IPR008162">
    <property type="entry name" value="Pyrophosphatase"/>
</dbReference>
<dbReference type="RefSeq" id="WP_209466243.1">
    <property type="nucleotide sequence ID" value="NZ_JAGGLG010000010.1"/>
</dbReference>
<reference evidence="6 7" key="1">
    <citation type="submission" date="2021-03" db="EMBL/GenBank/DDBJ databases">
        <title>Genomic Encyclopedia of Type Strains, Phase IV (KMG-IV): sequencing the most valuable type-strain genomes for metagenomic binning, comparative biology and taxonomic classification.</title>
        <authorList>
            <person name="Goeker M."/>
        </authorList>
    </citation>
    <scope>NUCLEOTIDE SEQUENCE [LARGE SCALE GENOMIC DNA]</scope>
    <source>
        <strain evidence="6 7">DSM 27138</strain>
    </source>
</reference>
<keyword evidence="5" id="KW-0963">Cytoplasm</keyword>
<keyword evidence="2 5" id="KW-0479">Metal-binding</keyword>
<feature type="binding site" evidence="5">
    <location>
        <position position="18"/>
    </location>
    <ligand>
        <name>substrate</name>
    </ligand>
</feature>
<comment type="subcellular location">
    <subcellularLocation>
        <location evidence="5">Cytoplasm</location>
    </subcellularLocation>
</comment>
<evidence type="ECO:0000313" key="6">
    <source>
        <dbReference type="EMBL" id="MBP2018104.1"/>
    </source>
</evidence>
<sequence>MHNVVDILVEIPRGSQNKYTWDPVRRRIRLDRVLHSSIHYPSDYGIVMNTHAEDGRPLDALVIVTIPTFPGCVLQGKVIGCLKTRDEKGEDIKIIAVPVNDPRLAQYESLSDIAPHRLKEIEYFFHAYKELEGKPVEIQGWGSAEEALAAIEAHRVQAE</sequence>
<dbReference type="Pfam" id="PF00719">
    <property type="entry name" value="Pyrophosphatase"/>
    <property type="match status" value="1"/>
</dbReference>
<evidence type="ECO:0000256" key="3">
    <source>
        <dbReference type="ARBA" id="ARBA00022801"/>
    </source>
</evidence>
<dbReference type="Gene3D" id="3.90.80.10">
    <property type="entry name" value="Inorganic pyrophosphatase"/>
    <property type="match status" value="1"/>
</dbReference>
<name>A0ABS4JRE6_9FIRM</name>
<proteinExistence type="inferred from homology"/>
<dbReference type="GO" id="GO:0004427">
    <property type="term" value="F:inorganic diphosphate phosphatase activity"/>
    <property type="evidence" value="ECO:0007669"/>
    <property type="project" value="UniProtKB-EC"/>
</dbReference>
<keyword evidence="4 5" id="KW-0460">Magnesium</keyword>
<dbReference type="EC" id="3.6.1.1" evidence="5"/>
<dbReference type="InterPro" id="IPR036649">
    <property type="entry name" value="Pyrophosphatase_sf"/>
</dbReference>